<name>A0A9D1HJF0_9FIRM</name>
<protein>
    <submittedName>
        <fullName evidence="2">DUF4918 family protein</fullName>
    </submittedName>
</protein>
<dbReference type="Pfam" id="PF03167">
    <property type="entry name" value="UDG"/>
    <property type="match status" value="1"/>
</dbReference>
<dbReference type="SUPFAM" id="SSF52141">
    <property type="entry name" value="Uracil-DNA glycosylase-like"/>
    <property type="match status" value="1"/>
</dbReference>
<reference evidence="2" key="2">
    <citation type="journal article" date="2021" name="PeerJ">
        <title>Extensive microbial diversity within the chicken gut microbiome revealed by metagenomics and culture.</title>
        <authorList>
            <person name="Gilroy R."/>
            <person name="Ravi A."/>
            <person name="Getino M."/>
            <person name="Pursley I."/>
            <person name="Horton D.L."/>
            <person name="Alikhan N.F."/>
            <person name="Baker D."/>
            <person name="Gharbi K."/>
            <person name="Hall N."/>
            <person name="Watson M."/>
            <person name="Adriaenssens E.M."/>
            <person name="Foster-Nyarko E."/>
            <person name="Jarju S."/>
            <person name="Secka A."/>
            <person name="Antonio M."/>
            <person name="Oren A."/>
            <person name="Chaudhuri R.R."/>
            <person name="La Ragione R."/>
            <person name="Hildebrand F."/>
            <person name="Pallen M.J."/>
        </authorList>
    </citation>
    <scope>NUCLEOTIDE SEQUENCE</scope>
    <source>
        <strain evidence="2">CHK187-14744</strain>
    </source>
</reference>
<dbReference type="Proteomes" id="UP000824164">
    <property type="component" value="Unassembled WGS sequence"/>
</dbReference>
<accession>A0A9D1HJF0</accession>
<sequence length="240" mass="28315">MLSDKTFAKRVHDYQQKLSEEKFDLPSDFKVINPFCGNQREKVWKTTKFFYEKYYDDTGTRKLILGSCPSRRSSAITGVPFEDMGYLQRETGICFSESGESGMPSGFLHDVIQTYGGREKFYRDFYMNFVFPLGIVKINLKGRQVNVNYYEDKELEKDLYSFMIESIQDQMDLGIDRSVCYCIGSGGNYNFLSRLNKEFNFFEKIIPLEHPRFIMQYNSDRKEEFLDKYVNALRYPDEVI</sequence>
<organism evidence="2 3">
    <name type="scientific">Candidatus Onthocola gallistercoris</name>
    <dbReference type="NCBI Taxonomy" id="2840876"/>
    <lineage>
        <taxon>Bacteria</taxon>
        <taxon>Bacillati</taxon>
        <taxon>Bacillota</taxon>
        <taxon>Bacilli</taxon>
        <taxon>Candidatus Onthocola</taxon>
    </lineage>
</organism>
<dbReference type="EMBL" id="DVLT01000049">
    <property type="protein sequence ID" value="HIU03232.1"/>
    <property type="molecule type" value="Genomic_DNA"/>
</dbReference>
<dbReference type="InterPro" id="IPR005122">
    <property type="entry name" value="Uracil-DNA_glycosylase-like"/>
</dbReference>
<evidence type="ECO:0000313" key="3">
    <source>
        <dbReference type="Proteomes" id="UP000824164"/>
    </source>
</evidence>
<evidence type="ECO:0000259" key="1">
    <source>
        <dbReference type="Pfam" id="PF03167"/>
    </source>
</evidence>
<proteinExistence type="predicted"/>
<comment type="caution">
    <text evidence="2">The sequence shown here is derived from an EMBL/GenBank/DDBJ whole genome shotgun (WGS) entry which is preliminary data.</text>
</comment>
<dbReference type="InterPro" id="IPR036895">
    <property type="entry name" value="Uracil-DNA_glycosylase-like_sf"/>
</dbReference>
<reference evidence="2" key="1">
    <citation type="submission" date="2020-10" db="EMBL/GenBank/DDBJ databases">
        <authorList>
            <person name="Gilroy R."/>
        </authorList>
    </citation>
    <scope>NUCLEOTIDE SEQUENCE</scope>
    <source>
        <strain evidence="2">CHK187-14744</strain>
    </source>
</reference>
<dbReference type="Gene3D" id="3.40.470.10">
    <property type="entry name" value="Uracil-DNA glycosylase-like domain"/>
    <property type="match status" value="1"/>
</dbReference>
<dbReference type="AlphaFoldDB" id="A0A9D1HJF0"/>
<feature type="domain" description="Uracil-DNA glycosylase-like" evidence="1">
    <location>
        <begin position="53"/>
        <end position="234"/>
    </location>
</feature>
<evidence type="ECO:0000313" key="2">
    <source>
        <dbReference type="EMBL" id="HIU03232.1"/>
    </source>
</evidence>
<gene>
    <name evidence="2" type="ORF">IAB63_08280</name>
</gene>